<keyword evidence="3" id="KW-1185">Reference proteome</keyword>
<protein>
    <submittedName>
        <fullName evidence="2">Uncharacterized protein</fullName>
    </submittedName>
</protein>
<sequence>MVFEENDELGDMFESDNATEVEGERGEVEESSSTPLWRYVTIVGGNTERVVVVETGNVISTVRKALILVHMLVCGPICWVFVVGRGPREYYGVLKSRGISMRLYHVRNQKLIYNMGLKNAQRVGKRHKWMYHCSLWCRNHLILEKG</sequence>
<accession>W1NRI7</accession>
<dbReference type="AlphaFoldDB" id="W1NRI7"/>
<feature type="compositionally biased region" description="Acidic residues" evidence="1">
    <location>
        <begin position="1"/>
        <end position="21"/>
    </location>
</feature>
<evidence type="ECO:0000313" key="3">
    <source>
        <dbReference type="Proteomes" id="UP000017836"/>
    </source>
</evidence>
<organism evidence="2 3">
    <name type="scientific">Amborella trichopoda</name>
    <dbReference type="NCBI Taxonomy" id="13333"/>
    <lineage>
        <taxon>Eukaryota</taxon>
        <taxon>Viridiplantae</taxon>
        <taxon>Streptophyta</taxon>
        <taxon>Embryophyta</taxon>
        <taxon>Tracheophyta</taxon>
        <taxon>Spermatophyta</taxon>
        <taxon>Magnoliopsida</taxon>
        <taxon>Amborellales</taxon>
        <taxon>Amborellaceae</taxon>
        <taxon>Amborella</taxon>
    </lineage>
</organism>
<feature type="region of interest" description="Disordered" evidence="1">
    <location>
        <begin position="1"/>
        <end position="27"/>
    </location>
</feature>
<dbReference type="Gramene" id="ERM97640">
    <property type="protein sequence ID" value="ERM97640"/>
    <property type="gene ID" value="AMTR_s00130p00045740"/>
</dbReference>
<gene>
    <name evidence="2" type="ORF">AMTR_s00130p00045740</name>
</gene>
<reference evidence="3" key="1">
    <citation type="journal article" date="2013" name="Science">
        <title>The Amborella genome and the evolution of flowering plants.</title>
        <authorList>
            <consortium name="Amborella Genome Project"/>
        </authorList>
    </citation>
    <scope>NUCLEOTIDE SEQUENCE [LARGE SCALE GENOMIC DNA]</scope>
</reference>
<name>W1NRI7_AMBTC</name>
<dbReference type="HOGENOM" id="CLU_1779948_0_0_1"/>
<evidence type="ECO:0000313" key="2">
    <source>
        <dbReference type="EMBL" id="ERM97640.1"/>
    </source>
</evidence>
<proteinExistence type="predicted"/>
<evidence type="ECO:0000256" key="1">
    <source>
        <dbReference type="SAM" id="MobiDB-lite"/>
    </source>
</evidence>
<dbReference type="EMBL" id="KI395898">
    <property type="protein sequence ID" value="ERM97640.1"/>
    <property type="molecule type" value="Genomic_DNA"/>
</dbReference>
<dbReference type="Proteomes" id="UP000017836">
    <property type="component" value="Unassembled WGS sequence"/>
</dbReference>